<sequence length="51" mass="5660">MPIGKSFTLLFEVAKPVQKFAHRVSPVWSLWLSKSTLLICSEGNALIDGEN</sequence>
<dbReference type="Proteomes" id="UP000007838">
    <property type="component" value="Chromosome"/>
</dbReference>
<gene>
    <name evidence="1" type="ORF">EcWSU1_02612</name>
</gene>
<protein>
    <submittedName>
        <fullName evidence="1">Uncharacterized protein</fullName>
    </submittedName>
</protein>
<accession>G8LEI8</accession>
<proteinExistence type="predicted"/>
<dbReference type="KEGG" id="eec:EcWSU1_02612"/>
<dbReference type="EMBL" id="CP002886">
    <property type="protein sequence ID" value="AEW74046.1"/>
    <property type="molecule type" value="Genomic_DNA"/>
</dbReference>
<dbReference type="AlphaFoldDB" id="G8LEI8"/>
<reference evidence="1 2" key="1">
    <citation type="journal article" date="2011" name="Stand. Genomic Sci.">
        <title>Complete genome of the onion pathogen Enterobacter cloacae EcWSU1.</title>
        <authorList>
            <person name="Humann J.L."/>
            <person name="Wildung M."/>
            <person name="Cheng C.H."/>
            <person name="Lee T."/>
            <person name="Stewart J.E."/>
            <person name="Drew J.C."/>
            <person name="Triplett E.W."/>
            <person name="Main D."/>
            <person name="Schroeder B.K."/>
        </authorList>
    </citation>
    <scope>NUCLEOTIDE SEQUENCE [LARGE SCALE GENOMIC DNA]</scope>
    <source>
        <strain evidence="1 2">EcWSU1</strain>
    </source>
</reference>
<organism evidence="1 2">
    <name type="scientific">Enterobacter ludwigii</name>
    <dbReference type="NCBI Taxonomy" id="299767"/>
    <lineage>
        <taxon>Bacteria</taxon>
        <taxon>Pseudomonadati</taxon>
        <taxon>Pseudomonadota</taxon>
        <taxon>Gammaproteobacteria</taxon>
        <taxon>Enterobacterales</taxon>
        <taxon>Enterobacteriaceae</taxon>
        <taxon>Enterobacter</taxon>
        <taxon>Enterobacter cloacae complex</taxon>
    </lineage>
</organism>
<name>G8LEI8_9ENTR</name>
<dbReference type="HOGENOM" id="CLU_3098416_0_0_6"/>
<evidence type="ECO:0000313" key="1">
    <source>
        <dbReference type="EMBL" id="AEW74046.1"/>
    </source>
</evidence>
<evidence type="ECO:0000313" key="2">
    <source>
        <dbReference type="Proteomes" id="UP000007838"/>
    </source>
</evidence>